<protein>
    <submittedName>
        <fullName evidence="1">Papain-like cysteine protease AvrRpt2</fullName>
    </submittedName>
</protein>
<name>A0A1G9ZTS1_9FIRM</name>
<dbReference type="Gene3D" id="3.10.500.10">
    <property type="entry name" value="Staphopain proregion domain"/>
    <property type="match status" value="1"/>
</dbReference>
<dbReference type="SUPFAM" id="SSF54001">
    <property type="entry name" value="Cysteine proteinases"/>
    <property type="match status" value="1"/>
</dbReference>
<gene>
    <name evidence="1" type="ORF">SAMN05216544_2227</name>
</gene>
<evidence type="ECO:0000313" key="2">
    <source>
        <dbReference type="Proteomes" id="UP000187651"/>
    </source>
</evidence>
<accession>A0A1G9ZTS1</accession>
<dbReference type="InterPro" id="IPR037155">
    <property type="entry name" value="Staphopain_pro_sf"/>
</dbReference>
<dbReference type="InterPro" id="IPR022118">
    <property type="entry name" value="Peptidase_C70_AvrRpt2"/>
</dbReference>
<dbReference type="GO" id="GO:0008233">
    <property type="term" value="F:peptidase activity"/>
    <property type="evidence" value="ECO:0007669"/>
    <property type="project" value="UniProtKB-KW"/>
</dbReference>
<proteinExistence type="predicted"/>
<dbReference type="AlphaFoldDB" id="A0A1G9ZTS1"/>
<evidence type="ECO:0000313" key="1">
    <source>
        <dbReference type="EMBL" id="SDN23936.1"/>
    </source>
</evidence>
<keyword evidence="2" id="KW-1185">Reference proteome</keyword>
<dbReference type="Pfam" id="PF12385">
    <property type="entry name" value="Peptidase_C70"/>
    <property type="match status" value="1"/>
</dbReference>
<organism evidence="1 2">
    <name type="scientific">Lachnospira pectinoschiza</name>
    <dbReference type="NCBI Taxonomy" id="28052"/>
    <lineage>
        <taxon>Bacteria</taxon>
        <taxon>Bacillati</taxon>
        <taxon>Bacillota</taxon>
        <taxon>Clostridia</taxon>
        <taxon>Lachnospirales</taxon>
        <taxon>Lachnospiraceae</taxon>
        <taxon>Lachnospira</taxon>
    </lineage>
</organism>
<dbReference type="Proteomes" id="UP000187651">
    <property type="component" value="Unassembled WGS sequence"/>
</dbReference>
<dbReference type="GO" id="GO:0006508">
    <property type="term" value="P:proteolysis"/>
    <property type="evidence" value="ECO:0007669"/>
    <property type="project" value="UniProtKB-KW"/>
</dbReference>
<dbReference type="EMBL" id="FNHZ01000009">
    <property type="protein sequence ID" value="SDN23936.1"/>
    <property type="molecule type" value="Genomic_DNA"/>
</dbReference>
<sequence length="363" mass="41466">MKKLNFFTFLSLLVIIIVFFNSRTTKAETCNNLNVSSLSISSNYDDYAKEVYLQHLNVLIKTGDLKHSISNYYLGHPFTVFNVTNDNYNACYPIISNIDKKIEAILEINYDTSFSASMSISFSKELNQFISDYSGNYAFISDGINLYAYNETQLIKIYSMFDNINFLDINTVKNSSFNYNNTTLLNYNDLLNKINVTYQPQRYNLTGIDRPSSYKTINVNGVSQVGNTCWAATCAALINYYKNTNLSCLDVAKYVYGDNWNNGGTWTEIKKAYNHWNLYPNQTGTISFTQIKNNINNNKPMHLGLTNHSVGLIGYEYWNSSNKILILLEPNGGRHSSVSLNANGNFSYELGGESRSWKYTRYF</sequence>
<reference evidence="2" key="1">
    <citation type="submission" date="2016-10" db="EMBL/GenBank/DDBJ databases">
        <authorList>
            <person name="Varghese N."/>
            <person name="Submissions S."/>
        </authorList>
    </citation>
    <scope>NUCLEOTIDE SEQUENCE [LARGE SCALE GENOMIC DNA]</scope>
    <source>
        <strain evidence="2">M83</strain>
    </source>
</reference>
<keyword evidence="1" id="KW-0645">Protease</keyword>
<dbReference type="Gene3D" id="3.90.70.10">
    <property type="entry name" value="Cysteine proteinases"/>
    <property type="match status" value="1"/>
</dbReference>
<dbReference type="InterPro" id="IPR038765">
    <property type="entry name" value="Papain-like_cys_pep_sf"/>
</dbReference>
<dbReference type="RefSeq" id="WP_074522194.1">
    <property type="nucleotide sequence ID" value="NZ_FNHZ01000009.1"/>
</dbReference>
<keyword evidence="1" id="KW-0378">Hydrolase</keyword>